<keyword evidence="2" id="KW-1185">Reference proteome</keyword>
<reference evidence="1 2" key="2">
    <citation type="journal article" date="2022" name="Mol. Ecol. Resour.">
        <title>The genomes of chicory, endive, great burdock and yacon provide insights into Asteraceae paleo-polyploidization history and plant inulin production.</title>
        <authorList>
            <person name="Fan W."/>
            <person name="Wang S."/>
            <person name="Wang H."/>
            <person name="Wang A."/>
            <person name="Jiang F."/>
            <person name="Liu H."/>
            <person name="Zhao H."/>
            <person name="Xu D."/>
            <person name="Zhang Y."/>
        </authorList>
    </citation>
    <scope>NUCLEOTIDE SEQUENCE [LARGE SCALE GENOMIC DNA]</scope>
    <source>
        <strain evidence="2">cv. Yunnan</strain>
        <tissue evidence="1">Leaves</tissue>
    </source>
</reference>
<reference evidence="2" key="1">
    <citation type="journal article" date="2022" name="Mol. Ecol. Resour.">
        <title>The genomes of chicory, endive, great burdock and yacon provide insights into Asteraceae palaeo-polyploidization history and plant inulin production.</title>
        <authorList>
            <person name="Fan W."/>
            <person name="Wang S."/>
            <person name="Wang H."/>
            <person name="Wang A."/>
            <person name="Jiang F."/>
            <person name="Liu H."/>
            <person name="Zhao H."/>
            <person name="Xu D."/>
            <person name="Zhang Y."/>
        </authorList>
    </citation>
    <scope>NUCLEOTIDE SEQUENCE [LARGE SCALE GENOMIC DNA]</scope>
    <source>
        <strain evidence="2">cv. Yunnan</strain>
    </source>
</reference>
<proteinExistence type="predicted"/>
<dbReference type="Proteomes" id="UP001056120">
    <property type="component" value="Linkage Group LG18"/>
</dbReference>
<organism evidence="1 2">
    <name type="scientific">Smallanthus sonchifolius</name>
    <dbReference type="NCBI Taxonomy" id="185202"/>
    <lineage>
        <taxon>Eukaryota</taxon>
        <taxon>Viridiplantae</taxon>
        <taxon>Streptophyta</taxon>
        <taxon>Embryophyta</taxon>
        <taxon>Tracheophyta</taxon>
        <taxon>Spermatophyta</taxon>
        <taxon>Magnoliopsida</taxon>
        <taxon>eudicotyledons</taxon>
        <taxon>Gunneridae</taxon>
        <taxon>Pentapetalae</taxon>
        <taxon>asterids</taxon>
        <taxon>campanulids</taxon>
        <taxon>Asterales</taxon>
        <taxon>Asteraceae</taxon>
        <taxon>Asteroideae</taxon>
        <taxon>Heliantheae alliance</taxon>
        <taxon>Millerieae</taxon>
        <taxon>Smallanthus</taxon>
    </lineage>
</organism>
<name>A0ACB9E7S4_9ASTR</name>
<accession>A0ACB9E7S4</accession>
<protein>
    <submittedName>
        <fullName evidence="1">Uncharacterized protein</fullName>
    </submittedName>
</protein>
<sequence length="349" mass="39983">MGLGSFETCDANFHTFRDDEEIQKVQQIQPELERAIKESSISVIVFSKHYASSKWCLNELLNILHRRKTDDRYRVFPIFYDVQPSDVGNQRGSFKQAFDEFEKNGVEKVDQWRKALKEVSKLTGKVLQDESNGHEAVFIQTIVKEVGIILKRTVLAVTPYTVGIESQVENIDFWLKDPDDVSIGVISGMRGIGKTTIAKVAYNLNFQDFEASSFLANIQEASEQQNGLVRLQNQLLSDISNGKTQKIYNIDEGIVKIQDAMSQKRVLLVLDDVDRIEQVDDLIGAEDSFLKGSKIIITTSRERLLSHQKQKVFKIKQLDDDESLRLFCYHAFSQDRPMEGYLKHSRRVI</sequence>
<evidence type="ECO:0000313" key="1">
    <source>
        <dbReference type="EMBL" id="KAI3755009.1"/>
    </source>
</evidence>
<evidence type="ECO:0000313" key="2">
    <source>
        <dbReference type="Proteomes" id="UP001056120"/>
    </source>
</evidence>
<gene>
    <name evidence="1" type="ORF">L1987_54802</name>
</gene>
<comment type="caution">
    <text evidence="1">The sequence shown here is derived from an EMBL/GenBank/DDBJ whole genome shotgun (WGS) entry which is preliminary data.</text>
</comment>
<dbReference type="EMBL" id="CM042035">
    <property type="protein sequence ID" value="KAI3755009.1"/>
    <property type="molecule type" value="Genomic_DNA"/>
</dbReference>